<dbReference type="InterPro" id="IPR000639">
    <property type="entry name" value="Epox_hydrolase-like"/>
</dbReference>
<proteinExistence type="inferred from homology"/>
<dbReference type="InterPro" id="IPR029058">
    <property type="entry name" value="AB_hydrolase_fold"/>
</dbReference>
<dbReference type="OrthoDB" id="7130006at2759"/>
<evidence type="ECO:0000256" key="1">
    <source>
        <dbReference type="ARBA" id="ARBA00010088"/>
    </source>
</evidence>
<dbReference type="InterPro" id="IPR016292">
    <property type="entry name" value="Epoxide_hydrolase"/>
</dbReference>
<dbReference type="PRINTS" id="PR00412">
    <property type="entry name" value="EPOXHYDRLASE"/>
</dbReference>
<name>A0A8H5ER66_9AGAR</name>
<dbReference type="Proteomes" id="UP000541558">
    <property type="component" value="Unassembled WGS sequence"/>
</dbReference>
<organism evidence="6 7">
    <name type="scientific">Ephemerocybe angulata</name>
    <dbReference type="NCBI Taxonomy" id="980116"/>
    <lineage>
        <taxon>Eukaryota</taxon>
        <taxon>Fungi</taxon>
        <taxon>Dikarya</taxon>
        <taxon>Basidiomycota</taxon>
        <taxon>Agaricomycotina</taxon>
        <taxon>Agaricomycetes</taxon>
        <taxon>Agaricomycetidae</taxon>
        <taxon>Agaricales</taxon>
        <taxon>Agaricineae</taxon>
        <taxon>Psathyrellaceae</taxon>
        <taxon>Ephemerocybe</taxon>
    </lineage>
</organism>
<dbReference type="Gene3D" id="3.40.50.1820">
    <property type="entry name" value="alpha/beta hydrolase"/>
    <property type="match status" value="1"/>
</dbReference>
<evidence type="ECO:0000256" key="4">
    <source>
        <dbReference type="PIRSR" id="PIRSR001112-1"/>
    </source>
</evidence>
<comment type="caution">
    <text evidence="6">The sequence shown here is derived from an EMBL/GenBank/DDBJ whole genome shotgun (WGS) entry which is preliminary data.</text>
</comment>
<dbReference type="SUPFAM" id="SSF53474">
    <property type="entry name" value="alpha/beta-Hydrolases"/>
    <property type="match status" value="1"/>
</dbReference>
<dbReference type="AlphaFoldDB" id="A0A8H5ER66"/>
<dbReference type="PANTHER" id="PTHR21661:SF35">
    <property type="entry name" value="EPOXIDE HYDROLASE"/>
    <property type="match status" value="1"/>
</dbReference>
<gene>
    <name evidence="6" type="ORF">D9611_014021</name>
</gene>
<feature type="active site" description="Proton donor" evidence="4">
    <location>
        <position position="331"/>
    </location>
</feature>
<evidence type="ECO:0000313" key="7">
    <source>
        <dbReference type="Proteomes" id="UP000541558"/>
    </source>
</evidence>
<evidence type="ECO:0000259" key="5">
    <source>
        <dbReference type="Pfam" id="PF06441"/>
    </source>
</evidence>
<protein>
    <recommendedName>
        <fullName evidence="5">Epoxide hydrolase N-terminal domain-containing protein</fullName>
    </recommendedName>
</protein>
<keyword evidence="7" id="KW-1185">Reference proteome</keyword>
<sequence>MIEAPASCLSLPFTMSLTETPFTIAIPDSELQFLKQSLELTRFPDELEDARREYGAPLADIQRLTKHWKEEYLPKWREHEAKLNEDLPQFTRDIEIEGHGVLNIHYVHKKSTVVDAIPLLFVHGWPGSFLEVRKLLPLLVAASPDHPSFHVVAVGLPGYGFSDAPKKKGFATAQYAELGNKLMISLGYHRIVTQGGDWGYLITRTIAQNYGPKHSKAWHTNMPLCEPPHPIRRPLILLSYLIFGLSAKEKEGLARAANFQEKGDGYFKEQSTQPQTLGYSLADSPVGLLAWIYEKLVNWTDEYPWTEDEVLTWISIYWFSKAGPAASVRIYYEITQSQPNALITNCATPIPVGHSHFPREIASFPRGWLKSSNLVFSGEHEKGGHFAAYEQPEALANDVRKMFSKGSPAFGVVPGKTGY</sequence>
<dbReference type="EMBL" id="JAACJK010000236">
    <property type="protein sequence ID" value="KAF5309329.1"/>
    <property type="molecule type" value="Genomic_DNA"/>
</dbReference>
<reference evidence="6 7" key="1">
    <citation type="journal article" date="2020" name="ISME J.">
        <title>Uncovering the hidden diversity of litter-decomposition mechanisms in mushroom-forming fungi.</title>
        <authorList>
            <person name="Floudas D."/>
            <person name="Bentzer J."/>
            <person name="Ahren D."/>
            <person name="Johansson T."/>
            <person name="Persson P."/>
            <person name="Tunlid A."/>
        </authorList>
    </citation>
    <scope>NUCLEOTIDE SEQUENCE [LARGE SCALE GENOMIC DNA]</scope>
    <source>
        <strain evidence="6 7">CBS 175.51</strain>
    </source>
</reference>
<comment type="similarity">
    <text evidence="1">Belongs to the peptidase S33 family.</text>
</comment>
<dbReference type="PANTHER" id="PTHR21661">
    <property type="entry name" value="EPOXIDE HYDROLASE 1-RELATED"/>
    <property type="match status" value="1"/>
</dbReference>
<feature type="active site" description="Nucleophile" evidence="4">
    <location>
        <position position="197"/>
    </location>
</feature>
<dbReference type="GO" id="GO:0097176">
    <property type="term" value="P:epoxide metabolic process"/>
    <property type="evidence" value="ECO:0007669"/>
    <property type="project" value="TreeGrafter"/>
</dbReference>
<dbReference type="GO" id="GO:0004301">
    <property type="term" value="F:epoxide hydrolase activity"/>
    <property type="evidence" value="ECO:0007669"/>
    <property type="project" value="TreeGrafter"/>
</dbReference>
<evidence type="ECO:0000256" key="2">
    <source>
        <dbReference type="ARBA" id="ARBA00022797"/>
    </source>
</evidence>
<feature type="active site" description="Proton acceptor" evidence="4">
    <location>
        <position position="385"/>
    </location>
</feature>
<keyword evidence="2" id="KW-0058">Aromatic hydrocarbons catabolism</keyword>
<dbReference type="PIRSF" id="PIRSF001112">
    <property type="entry name" value="Epoxide_hydrolase"/>
    <property type="match status" value="1"/>
</dbReference>
<feature type="domain" description="Epoxide hydrolase N-terminal" evidence="5">
    <location>
        <begin position="20"/>
        <end position="132"/>
    </location>
</feature>
<evidence type="ECO:0000313" key="6">
    <source>
        <dbReference type="EMBL" id="KAF5309329.1"/>
    </source>
</evidence>
<evidence type="ECO:0000256" key="3">
    <source>
        <dbReference type="ARBA" id="ARBA00022801"/>
    </source>
</evidence>
<keyword evidence="3" id="KW-0378">Hydrolase</keyword>
<accession>A0A8H5ER66</accession>
<dbReference type="Pfam" id="PF06441">
    <property type="entry name" value="EHN"/>
    <property type="match status" value="1"/>
</dbReference>
<dbReference type="InterPro" id="IPR010497">
    <property type="entry name" value="Epoxide_hydro_N"/>
</dbReference>